<reference evidence="3" key="1">
    <citation type="submission" date="2017-02" db="UniProtKB">
        <authorList>
            <consortium name="WormBaseParasite"/>
        </authorList>
    </citation>
    <scope>IDENTIFICATION</scope>
</reference>
<feature type="region of interest" description="Disordered" evidence="1">
    <location>
        <begin position="129"/>
        <end position="150"/>
    </location>
</feature>
<proteinExistence type="predicted"/>
<name>A0A0N5ATQ1_9BILA</name>
<dbReference type="AlphaFoldDB" id="A0A0N5ATQ1"/>
<evidence type="ECO:0000313" key="3">
    <source>
        <dbReference type="WBParaSite" id="SMUV_0000821601-mRNA-1"/>
    </source>
</evidence>
<dbReference type="Proteomes" id="UP000046393">
    <property type="component" value="Unplaced"/>
</dbReference>
<protein>
    <submittedName>
        <fullName evidence="3">WAP domain-containing protein</fullName>
    </submittedName>
</protein>
<feature type="compositionally biased region" description="Polar residues" evidence="1">
    <location>
        <begin position="131"/>
        <end position="143"/>
    </location>
</feature>
<sequence>MTSKALNDLVTVSSFSSFVSPTSQDSPKKGTKNVLLKQKRKRYRCLRKAMKEIRWFLELNRDKKDVKGQKCRSSCKWKKRFLAKWKRLNARVKKLEIWRRKKFHSKSRNGKLLYDSEIKDDQFKKSRHRSTISWVPSSNPETTTDNREEDPNLRILFSSANQSLNGEYGRPCKAHRDCKAGLCCHRYSGNVTVSSPICILYKLHENDLCKDTCQCEAHLHCILNSSPSQSTNNPGLEVPFILGVCKKVSKINFGNGKYLDAKMLVFSD</sequence>
<keyword evidence="2" id="KW-1185">Reference proteome</keyword>
<organism evidence="2 3">
    <name type="scientific">Syphacia muris</name>
    <dbReference type="NCBI Taxonomy" id="451379"/>
    <lineage>
        <taxon>Eukaryota</taxon>
        <taxon>Metazoa</taxon>
        <taxon>Ecdysozoa</taxon>
        <taxon>Nematoda</taxon>
        <taxon>Chromadorea</taxon>
        <taxon>Rhabditida</taxon>
        <taxon>Spirurina</taxon>
        <taxon>Oxyuridomorpha</taxon>
        <taxon>Oxyuroidea</taxon>
        <taxon>Oxyuridae</taxon>
        <taxon>Syphacia</taxon>
    </lineage>
</organism>
<accession>A0A0N5ATQ1</accession>
<evidence type="ECO:0000256" key="1">
    <source>
        <dbReference type="SAM" id="MobiDB-lite"/>
    </source>
</evidence>
<evidence type="ECO:0000313" key="2">
    <source>
        <dbReference type="Proteomes" id="UP000046393"/>
    </source>
</evidence>
<dbReference type="WBParaSite" id="SMUV_0000821601-mRNA-1">
    <property type="protein sequence ID" value="SMUV_0000821601-mRNA-1"/>
    <property type="gene ID" value="SMUV_0000821601"/>
</dbReference>